<dbReference type="AlphaFoldDB" id="A0AAP9DQR5"/>
<evidence type="ECO:0000259" key="1">
    <source>
        <dbReference type="Pfam" id="PF00656"/>
    </source>
</evidence>
<evidence type="ECO:0000313" key="2">
    <source>
        <dbReference type="EMBL" id="QDM12818.1"/>
    </source>
</evidence>
<gene>
    <name evidence="2" type="ORF">DYI28_29415</name>
</gene>
<reference evidence="3" key="1">
    <citation type="journal article" date="2018" name="J. Anim. Genet.">
        <title>Acquired interbacterial defense systems protect against interspecies antagonism in the human gut microbiome.</title>
        <authorList>
            <person name="Ross B.D."/>
            <person name="Verster A.J."/>
            <person name="Radey M.C."/>
            <person name="Schmidtke D.T."/>
            <person name="Pope C.E."/>
            <person name="Hoffman L.R."/>
            <person name="Hajjar A."/>
            <person name="Peterson S.B."/>
            <person name="Borenstein E."/>
            <person name="Mougous J."/>
        </authorList>
    </citation>
    <scope>NUCLEOTIDE SEQUENCE [LARGE SCALE GENOMIC DNA]</scope>
    <source>
        <strain evidence="3">3725 D1 iv</strain>
        <plasmid evidence="3">unnamed1</plasmid>
    </source>
</reference>
<feature type="domain" description="Peptidase C14 caspase" evidence="1">
    <location>
        <begin position="73"/>
        <end position="255"/>
    </location>
</feature>
<geneLocation type="plasmid" evidence="2 3">
    <name>unnamed1</name>
</geneLocation>
<dbReference type="GO" id="GO:0006508">
    <property type="term" value="P:proteolysis"/>
    <property type="evidence" value="ECO:0007669"/>
    <property type="project" value="InterPro"/>
</dbReference>
<evidence type="ECO:0000313" key="3">
    <source>
        <dbReference type="Proteomes" id="UP000318823"/>
    </source>
</evidence>
<keyword evidence="2" id="KW-0614">Plasmid</keyword>
<dbReference type="Proteomes" id="UP000318823">
    <property type="component" value="Plasmid unnamed1"/>
</dbReference>
<proteinExistence type="predicted"/>
<dbReference type="GO" id="GO:0004197">
    <property type="term" value="F:cysteine-type endopeptidase activity"/>
    <property type="evidence" value="ECO:0007669"/>
    <property type="project" value="InterPro"/>
</dbReference>
<protein>
    <submittedName>
        <fullName evidence="2">Caspase family protein</fullName>
    </submittedName>
</protein>
<dbReference type="InterPro" id="IPR011600">
    <property type="entry name" value="Pept_C14_caspase"/>
</dbReference>
<dbReference type="Pfam" id="PF00656">
    <property type="entry name" value="Peptidase_C14"/>
    <property type="match status" value="1"/>
</dbReference>
<sequence>MYVFGIITDFQYFCKRFKSMSMSQAIIKKKERRVIIIQGYSKDDQEYNIFSATRMSVARYFASITGGAFDNNEIIQITNTTHTLNKLNDEIDNLTVDIAIFVFMGHGAIQDGKQLFQFSEDEIFYPGQFNYKAPKTLVLVDSCRVPISGCRVESLSKIIPSFIDGGKFRRPITRAEAKSIYNNAFTTIADGMTICFSCSENESAYGFQFLYSLLHKSLKMGVESNKVTFISDLFPEIHKELSNKNKYSQNPIMVYNNTDFPIALPIYK</sequence>
<name>A0AAP9DQR5_BACOV</name>
<dbReference type="EMBL" id="CP041396">
    <property type="protein sequence ID" value="QDM12818.1"/>
    <property type="molecule type" value="Genomic_DNA"/>
</dbReference>
<organism evidence="2 3">
    <name type="scientific">Bacteroides ovatus</name>
    <dbReference type="NCBI Taxonomy" id="28116"/>
    <lineage>
        <taxon>Bacteria</taxon>
        <taxon>Pseudomonadati</taxon>
        <taxon>Bacteroidota</taxon>
        <taxon>Bacteroidia</taxon>
        <taxon>Bacteroidales</taxon>
        <taxon>Bacteroidaceae</taxon>
        <taxon>Bacteroides</taxon>
    </lineage>
</organism>
<accession>A0AAP9DQR5</accession>